<feature type="domain" description="BTB" evidence="1">
    <location>
        <begin position="26"/>
        <end position="136"/>
    </location>
</feature>
<proteinExistence type="predicted"/>
<dbReference type="AlphaFoldDB" id="A0A167DHL8"/>
<dbReference type="EMBL" id="CP014501">
    <property type="protein sequence ID" value="ANB12931.1"/>
    <property type="molecule type" value="Genomic_DNA"/>
</dbReference>
<protein>
    <recommendedName>
        <fullName evidence="1">BTB domain-containing protein</fullName>
    </recommendedName>
</protein>
<dbReference type="SMART" id="SM00225">
    <property type="entry name" value="BTB"/>
    <property type="match status" value="1"/>
</dbReference>
<dbReference type="RefSeq" id="XP_018735408.1">
    <property type="nucleotide sequence ID" value="XM_018878067.1"/>
</dbReference>
<dbReference type="Gene3D" id="3.30.710.10">
    <property type="entry name" value="Potassium Channel Kv1.1, Chain A"/>
    <property type="match status" value="1"/>
</dbReference>
<accession>A0A167DHL8</accession>
<dbReference type="Proteomes" id="UP000189580">
    <property type="component" value="Chromosome a"/>
</dbReference>
<dbReference type="InterPro" id="IPR000210">
    <property type="entry name" value="BTB/POZ_dom"/>
</dbReference>
<keyword evidence="3" id="KW-1185">Reference proteome</keyword>
<reference evidence="2 3" key="1">
    <citation type="submission" date="2016-02" db="EMBL/GenBank/DDBJ databases">
        <title>Complete genome sequence and transcriptome regulation of the pentose utilising yeast Sugiyamaella lignohabitans.</title>
        <authorList>
            <person name="Bellasio M."/>
            <person name="Peymann A."/>
            <person name="Valli M."/>
            <person name="Sipitzky M."/>
            <person name="Graf A."/>
            <person name="Sauer M."/>
            <person name="Marx H."/>
            <person name="Mattanovich D."/>
        </authorList>
    </citation>
    <scope>NUCLEOTIDE SEQUENCE [LARGE SCALE GENOMIC DNA]</scope>
    <source>
        <strain evidence="2 3">CBS 10342</strain>
    </source>
</reference>
<dbReference type="PANTHER" id="PTHR47369">
    <property type="entry name" value="BTB/POZ DOMAIN-CONTAINING PROTEIN"/>
    <property type="match status" value="1"/>
</dbReference>
<dbReference type="OrthoDB" id="6359943at2759"/>
<evidence type="ECO:0000313" key="3">
    <source>
        <dbReference type="Proteomes" id="UP000189580"/>
    </source>
</evidence>
<dbReference type="Pfam" id="PF00651">
    <property type="entry name" value="BTB"/>
    <property type="match status" value="1"/>
</dbReference>
<dbReference type="SUPFAM" id="SSF54695">
    <property type="entry name" value="POZ domain"/>
    <property type="match status" value="1"/>
</dbReference>
<sequence>MTEGPGLSVAFRKYLQEKALGEGFCSDITIHAFGKDYALHKFVLYRSSYFVTLSSDLWNNDNGCTTPSAEKCNPVYNIELGSNFTQEIFELALGQLYGINVKPMELKKMFSLLELASFLDIPDLSEECSKHLIQAIDETTVHEIAILVCSFEFVQAVKDVRQACEMFLCIESTDLADEIWLKIPCDMLVRVTTSDSFFIKNEWERCQFLIKLYRKVSKLLIEIRKNYTEISRDAIEDPQETASRENNNRDEESATCTIVYEDSVEEKVRNLDKMLKTIQEGLNSGIHYMHMTPTELSTLWDEADHFGEPLIHPECLQEGLWDLTRLQAMISQLNDDSPPSLGLIEMHNPGEVVKRALYSVNTEEVRRYPSHNPGSNTTEWTRYPPMRIGVELPGLFELTECQGVYTKPFFYAGSAWAIFVWRSSNKSSPPELSLYRRIQSKAITSTSKSVSWDSFITIKTTHIRWDEEVEQNMPTLDLHERYLDERRKTSLYVKIKALSNTRYDFSKFKLQPHSSRNWNVKKLQGLQEYPAFNKKGSTRFVLSLCVS</sequence>
<gene>
    <name evidence="2" type="ORF">AWJ20_1209</name>
</gene>
<dbReference type="KEGG" id="slb:AWJ20_1209"/>
<evidence type="ECO:0000313" key="2">
    <source>
        <dbReference type="EMBL" id="ANB12931.1"/>
    </source>
</evidence>
<dbReference type="PANTHER" id="PTHR47369:SF1">
    <property type="entry name" value="BTB_POZ DOMAIN-CONTAINING PROTEIN"/>
    <property type="match status" value="1"/>
</dbReference>
<organism evidence="2 3">
    <name type="scientific">Sugiyamaella lignohabitans</name>
    <dbReference type="NCBI Taxonomy" id="796027"/>
    <lineage>
        <taxon>Eukaryota</taxon>
        <taxon>Fungi</taxon>
        <taxon>Dikarya</taxon>
        <taxon>Ascomycota</taxon>
        <taxon>Saccharomycotina</taxon>
        <taxon>Dipodascomycetes</taxon>
        <taxon>Dipodascales</taxon>
        <taxon>Trichomonascaceae</taxon>
        <taxon>Sugiyamaella</taxon>
    </lineage>
</organism>
<dbReference type="GeneID" id="30032986"/>
<evidence type="ECO:0000259" key="1">
    <source>
        <dbReference type="SMART" id="SM00225"/>
    </source>
</evidence>
<dbReference type="InterPro" id="IPR011333">
    <property type="entry name" value="SKP1/BTB/POZ_sf"/>
</dbReference>
<name>A0A167DHL8_9ASCO</name>